<protein>
    <recommendedName>
        <fullName evidence="1">AB hydrolase-1 domain-containing protein</fullName>
    </recommendedName>
</protein>
<sequence length="261" mass="28333">MTLHVDESGRAGTPSIVFLHGVGTSGWMWRRQVELLSDYHCLVPDLPGHGESNGTPWVSLAEATRRVADLIRERATDGRAHVVGLSLGAYVVAHLMGTEPRLVDHAVVSGLSVLPFPHPGRMRAMGYVMLPFLKTNVMLRANARGLRIPEAEYDDYRRAMAAMSRRSFLRIGDELLGFRLPAGLADAPCPTLVVAGEREHELVRRSIPVVVAALPRAEGRLAPGLGHGWNGEAPELFAATVRAWITDAPLPQDLRAAPAPS</sequence>
<dbReference type="EMBL" id="CADCWL010000251">
    <property type="protein sequence ID" value="CAA9585501.1"/>
    <property type="molecule type" value="Genomic_DNA"/>
</dbReference>
<dbReference type="InterPro" id="IPR050266">
    <property type="entry name" value="AB_hydrolase_sf"/>
</dbReference>
<gene>
    <name evidence="2" type="ORF">AVDCRST_MAG19-4531</name>
</gene>
<dbReference type="Gene3D" id="3.40.50.1820">
    <property type="entry name" value="alpha/beta hydrolase"/>
    <property type="match status" value="1"/>
</dbReference>
<dbReference type="Pfam" id="PF12697">
    <property type="entry name" value="Abhydrolase_6"/>
    <property type="match status" value="1"/>
</dbReference>
<name>A0A6J4VU69_9BACT</name>
<reference evidence="2" key="1">
    <citation type="submission" date="2020-02" db="EMBL/GenBank/DDBJ databases">
        <authorList>
            <person name="Meier V. D."/>
        </authorList>
    </citation>
    <scope>NUCLEOTIDE SEQUENCE</scope>
    <source>
        <strain evidence="2">AVDCRST_MAG19</strain>
    </source>
</reference>
<evidence type="ECO:0000259" key="1">
    <source>
        <dbReference type="Pfam" id="PF12697"/>
    </source>
</evidence>
<dbReference type="InterPro" id="IPR000073">
    <property type="entry name" value="AB_hydrolase_1"/>
</dbReference>
<organism evidence="2">
    <name type="scientific">uncultured Thermomicrobiales bacterium</name>
    <dbReference type="NCBI Taxonomy" id="1645740"/>
    <lineage>
        <taxon>Bacteria</taxon>
        <taxon>Pseudomonadati</taxon>
        <taxon>Thermomicrobiota</taxon>
        <taxon>Thermomicrobia</taxon>
        <taxon>Thermomicrobiales</taxon>
        <taxon>environmental samples</taxon>
    </lineage>
</organism>
<proteinExistence type="predicted"/>
<accession>A0A6J4VU69</accession>
<dbReference type="AlphaFoldDB" id="A0A6J4VU69"/>
<dbReference type="SUPFAM" id="SSF53474">
    <property type="entry name" value="alpha/beta-Hydrolases"/>
    <property type="match status" value="1"/>
</dbReference>
<dbReference type="InterPro" id="IPR029058">
    <property type="entry name" value="AB_hydrolase_fold"/>
</dbReference>
<evidence type="ECO:0000313" key="2">
    <source>
        <dbReference type="EMBL" id="CAA9585501.1"/>
    </source>
</evidence>
<feature type="domain" description="AB hydrolase-1" evidence="1">
    <location>
        <begin position="16"/>
        <end position="239"/>
    </location>
</feature>
<dbReference type="PANTHER" id="PTHR43798">
    <property type="entry name" value="MONOACYLGLYCEROL LIPASE"/>
    <property type="match status" value="1"/>
</dbReference>